<organism evidence="8 9">
    <name type="scientific">Roseburia porci</name>
    <dbReference type="NCBI Taxonomy" id="2605790"/>
    <lineage>
        <taxon>Bacteria</taxon>
        <taxon>Bacillati</taxon>
        <taxon>Bacillota</taxon>
        <taxon>Clostridia</taxon>
        <taxon>Lachnospirales</taxon>
        <taxon>Lachnospiraceae</taxon>
        <taxon>Roseburia</taxon>
    </lineage>
</organism>
<dbReference type="InterPro" id="IPR027417">
    <property type="entry name" value="P-loop_NTPase"/>
</dbReference>
<gene>
    <name evidence="8" type="ORF">FYJ75_10925</name>
</gene>
<dbReference type="RefSeq" id="WP_154430490.1">
    <property type="nucleotide sequence ID" value="NZ_VUNI01000020.1"/>
</dbReference>
<evidence type="ECO:0000256" key="4">
    <source>
        <dbReference type="ARBA" id="ARBA00022840"/>
    </source>
</evidence>
<dbReference type="Pfam" id="PF06414">
    <property type="entry name" value="Zeta_toxin"/>
    <property type="match status" value="1"/>
</dbReference>
<name>A0A6L5YSV1_9FIRM</name>
<evidence type="ECO:0000259" key="7">
    <source>
        <dbReference type="Pfam" id="PF06414"/>
    </source>
</evidence>
<dbReference type="EC" id="2.7.1.176" evidence="2"/>
<keyword evidence="4" id="KW-0067">ATP-binding</keyword>
<proteinExistence type="inferred from homology"/>
<reference evidence="8 9" key="1">
    <citation type="submission" date="2019-08" db="EMBL/GenBank/DDBJ databases">
        <title>In-depth cultivation of the pig gut microbiome towards novel bacterial diversity and tailored functional studies.</title>
        <authorList>
            <person name="Wylensek D."/>
            <person name="Hitch T.C.A."/>
            <person name="Clavel T."/>
        </authorList>
    </citation>
    <scope>NUCLEOTIDE SEQUENCE [LARGE SCALE GENOMIC DNA]</scope>
    <source>
        <strain evidence="8 9">MUC/MUC-530-WT-4D</strain>
    </source>
</reference>
<keyword evidence="3" id="KW-0547">Nucleotide-binding</keyword>
<evidence type="ECO:0000256" key="2">
    <source>
        <dbReference type="ARBA" id="ARBA00011963"/>
    </source>
</evidence>
<evidence type="ECO:0000256" key="6">
    <source>
        <dbReference type="ARBA" id="ARBA00048178"/>
    </source>
</evidence>
<evidence type="ECO:0000256" key="3">
    <source>
        <dbReference type="ARBA" id="ARBA00022741"/>
    </source>
</evidence>
<evidence type="ECO:0000256" key="5">
    <source>
        <dbReference type="ARBA" id="ARBA00032897"/>
    </source>
</evidence>
<protein>
    <recommendedName>
        <fullName evidence="5">UDP-N-acetylglucosamine kinase</fullName>
        <ecNumber evidence="2">2.7.1.176</ecNumber>
    </recommendedName>
    <alternativeName>
        <fullName evidence="5">UDP-N-acetylglucosamine kinase</fullName>
    </alternativeName>
</protein>
<dbReference type="InterPro" id="IPR010488">
    <property type="entry name" value="Zeta_toxin_domain"/>
</dbReference>
<comment type="caution">
    <text evidence="8">The sequence shown here is derived from an EMBL/GenBank/DDBJ whole genome shotgun (WGS) entry which is preliminary data.</text>
</comment>
<feature type="domain" description="Zeta toxin" evidence="7">
    <location>
        <begin position="42"/>
        <end position="147"/>
    </location>
</feature>
<dbReference type="EMBL" id="VUNI01000020">
    <property type="protein sequence ID" value="MST75524.1"/>
    <property type="molecule type" value="Genomic_DNA"/>
</dbReference>
<dbReference type="SUPFAM" id="SSF52540">
    <property type="entry name" value="P-loop containing nucleoside triphosphate hydrolases"/>
    <property type="match status" value="1"/>
</dbReference>
<dbReference type="PANTHER" id="PTHR39206:SF1">
    <property type="entry name" value="SLL8004 PROTEIN"/>
    <property type="match status" value="1"/>
</dbReference>
<dbReference type="GO" id="GO:0016301">
    <property type="term" value="F:kinase activity"/>
    <property type="evidence" value="ECO:0007669"/>
    <property type="project" value="InterPro"/>
</dbReference>
<dbReference type="AlphaFoldDB" id="A0A6L5YSV1"/>
<evidence type="ECO:0000313" key="8">
    <source>
        <dbReference type="EMBL" id="MST75524.1"/>
    </source>
</evidence>
<dbReference type="Gene3D" id="3.40.50.300">
    <property type="entry name" value="P-loop containing nucleotide triphosphate hydrolases"/>
    <property type="match status" value="1"/>
</dbReference>
<accession>A0A6L5YSV1</accession>
<sequence length="185" mass="21163">MILVLAGPNGSGKSTITTFFDKVGKYTNADDIVAATGMDNMESAILVDKMRYESIDKKEDFTFETVLSSQYKLNILRKAKEEGYFIKCVFVLTIDPKINITRIESRVASGGHSVESSKVIERFYKSINNIKELLEICDIMHVYDNTETPTRIIRKHKDDISIYPNEYWAEKDILHSRTFVLGCFL</sequence>
<comment type="similarity">
    <text evidence="1">Belongs to the zeta toxin family.</text>
</comment>
<dbReference type="GO" id="GO:0005524">
    <property type="term" value="F:ATP binding"/>
    <property type="evidence" value="ECO:0007669"/>
    <property type="project" value="UniProtKB-KW"/>
</dbReference>
<keyword evidence="9" id="KW-1185">Reference proteome</keyword>
<evidence type="ECO:0000256" key="1">
    <source>
        <dbReference type="ARBA" id="ARBA00009104"/>
    </source>
</evidence>
<dbReference type="PANTHER" id="PTHR39206">
    <property type="entry name" value="SLL8004 PROTEIN"/>
    <property type="match status" value="1"/>
</dbReference>
<comment type="catalytic activity">
    <reaction evidence="6">
        <text>UDP-N-acetyl-alpha-D-glucosamine + ATP = UDP-N-acetyl-alpha-D-glucosamine 3'-phosphate + ADP + H(+)</text>
        <dbReference type="Rhea" id="RHEA:32671"/>
        <dbReference type="ChEBI" id="CHEBI:15378"/>
        <dbReference type="ChEBI" id="CHEBI:30616"/>
        <dbReference type="ChEBI" id="CHEBI:57705"/>
        <dbReference type="ChEBI" id="CHEBI:64353"/>
        <dbReference type="ChEBI" id="CHEBI:456216"/>
        <dbReference type="EC" id="2.7.1.176"/>
    </reaction>
</comment>
<dbReference type="Proteomes" id="UP000474024">
    <property type="component" value="Unassembled WGS sequence"/>
</dbReference>
<evidence type="ECO:0000313" key="9">
    <source>
        <dbReference type="Proteomes" id="UP000474024"/>
    </source>
</evidence>